<dbReference type="Proteomes" id="UP000255124">
    <property type="component" value="Unassembled WGS sequence"/>
</dbReference>
<protein>
    <submittedName>
        <fullName evidence="1">Uncharacterized protein</fullName>
    </submittedName>
</protein>
<name>A0A380WW61_9FIRM</name>
<evidence type="ECO:0000313" key="1">
    <source>
        <dbReference type="EMBL" id="SUU93205.1"/>
    </source>
</evidence>
<dbReference type="EMBL" id="UFTA01000002">
    <property type="protein sequence ID" value="SUU93205.1"/>
    <property type="molecule type" value="Genomic_DNA"/>
</dbReference>
<gene>
    <name evidence="1" type="ORF">NCTC9810_01556</name>
</gene>
<evidence type="ECO:0000313" key="2">
    <source>
        <dbReference type="Proteomes" id="UP000255124"/>
    </source>
</evidence>
<accession>A0A380WW61</accession>
<reference evidence="1 2" key="1">
    <citation type="submission" date="2018-06" db="EMBL/GenBank/DDBJ databases">
        <authorList>
            <consortium name="Pathogen Informatics"/>
            <person name="Doyle S."/>
        </authorList>
    </citation>
    <scope>NUCLEOTIDE SEQUENCE [LARGE SCALE GENOMIC DNA]</scope>
    <source>
        <strain evidence="1 2">NCTC9810</strain>
    </source>
</reference>
<sequence length="75" mass="8975">MQKAKRNGRRGPWVFFFCAYNSIVIKATKLLRQFYIILNLNIVNKGTFIYKKNKYNIMHTSKYLSLIISDYNFSK</sequence>
<dbReference type="AlphaFoldDB" id="A0A380WW61"/>
<organism evidence="1 2">
    <name type="scientific">Anaerococcus octavius</name>
    <dbReference type="NCBI Taxonomy" id="54007"/>
    <lineage>
        <taxon>Bacteria</taxon>
        <taxon>Bacillati</taxon>
        <taxon>Bacillota</taxon>
        <taxon>Tissierellia</taxon>
        <taxon>Tissierellales</taxon>
        <taxon>Peptoniphilaceae</taxon>
        <taxon>Anaerococcus</taxon>
    </lineage>
</organism>
<proteinExistence type="predicted"/>